<reference evidence="10 11" key="1">
    <citation type="submission" date="2023-07" db="EMBL/GenBank/DDBJ databases">
        <title>Sequencing the genomes of 1000 actinobacteria strains.</title>
        <authorList>
            <person name="Klenk H.-P."/>
        </authorList>
    </citation>
    <scope>NUCLEOTIDE SEQUENCE [LARGE SCALE GENOMIC DNA]</scope>
    <source>
        <strain evidence="10 11">DSM 22966</strain>
    </source>
</reference>
<dbReference type="Gene3D" id="1.10.230.10">
    <property type="entry name" value="Cytochrome P450-Terp, domain 2"/>
    <property type="match status" value="1"/>
</dbReference>
<dbReference type="InterPro" id="IPR019810">
    <property type="entry name" value="Citrate_synthase_AS"/>
</dbReference>
<organism evidence="10 11">
    <name type="scientific">Enteractinococcus fodinae</name>
    <dbReference type="NCBI Taxonomy" id="684663"/>
    <lineage>
        <taxon>Bacteria</taxon>
        <taxon>Bacillati</taxon>
        <taxon>Actinomycetota</taxon>
        <taxon>Actinomycetes</taxon>
        <taxon>Micrococcales</taxon>
        <taxon>Micrococcaceae</taxon>
    </lineage>
</organism>
<evidence type="ECO:0000256" key="8">
    <source>
        <dbReference type="RuleBase" id="RU003370"/>
    </source>
</evidence>
<dbReference type="PRINTS" id="PR00143">
    <property type="entry name" value="CITRTSNTHASE"/>
</dbReference>
<keyword evidence="3 8" id="KW-0816">Tricarboxylic acid cycle</keyword>
<comment type="pathway">
    <text evidence="1 8">Carbohydrate metabolism; tricarboxylic acid cycle; isocitrate from oxaloacetate: step 1/2.</text>
</comment>
<evidence type="ECO:0000256" key="5">
    <source>
        <dbReference type="ARBA" id="ARBA00049288"/>
    </source>
</evidence>
<dbReference type="InterPro" id="IPR010953">
    <property type="entry name" value="Citrate_synthase_typ-I"/>
</dbReference>
<dbReference type="InterPro" id="IPR036969">
    <property type="entry name" value="Citrate_synthase_sf"/>
</dbReference>
<comment type="similarity">
    <text evidence="2 7 9">Belongs to the citrate synthase family.</text>
</comment>
<comment type="catalytic activity">
    <reaction evidence="5 8">
        <text>oxaloacetate + acetyl-CoA + H2O = citrate + CoA + H(+)</text>
        <dbReference type="Rhea" id="RHEA:16845"/>
        <dbReference type="ChEBI" id="CHEBI:15377"/>
        <dbReference type="ChEBI" id="CHEBI:15378"/>
        <dbReference type="ChEBI" id="CHEBI:16452"/>
        <dbReference type="ChEBI" id="CHEBI:16947"/>
        <dbReference type="ChEBI" id="CHEBI:57287"/>
        <dbReference type="ChEBI" id="CHEBI:57288"/>
        <dbReference type="EC" id="2.3.3.16"/>
    </reaction>
</comment>
<dbReference type="SUPFAM" id="SSF48256">
    <property type="entry name" value="Citrate synthase"/>
    <property type="match status" value="1"/>
</dbReference>
<dbReference type="Gene3D" id="1.10.580.10">
    <property type="entry name" value="Citrate Synthase, domain 1"/>
    <property type="match status" value="1"/>
</dbReference>
<accession>A0ABU2AZ88</accession>
<gene>
    <name evidence="10" type="ORF">J2S62_000913</name>
</gene>
<proteinExistence type="inferred from homology"/>
<evidence type="ECO:0000256" key="4">
    <source>
        <dbReference type="ARBA" id="ARBA00022679"/>
    </source>
</evidence>
<dbReference type="InterPro" id="IPR024176">
    <property type="entry name" value="Citrate_synthase_bac-typ"/>
</dbReference>
<keyword evidence="11" id="KW-1185">Reference proteome</keyword>
<dbReference type="RefSeq" id="WP_310171884.1">
    <property type="nucleotide sequence ID" value="NZ_BAABHE010000002.1"/>
</dbReference>
<dbReference type="InterPro" id="IPR016142">
    <property type="entry name" value="Citrate_synth-like_lrg_a-sub"/>
</dbReference>
<keyword evidence="10" id="KW-0012">Acyltransferase</keyword>
<dbReference type="PANTHER" id="PTHR42871">
    <property type="entry name" value="CITRATE SYNTHASE"/>
    <property type="match status" value="1"/>
</dbReference>
<evidence type="ECO:0000256" key="2">
    <source>
        <dbReference type="ARBA" id="ARBA00010566"/>
    </source>
</evidence>
<dbReference type="EMBL" id="JAVDYJ010000001">
    <property type="protein sequence ID" value="MDR7346656.1"/>
    <property type="molecule type" value="Genomic_DNA"/>
</dbReference>
<evidence type="ECO:0000313" key="11">
    <source>
        <dbReference type="Proteomes" id="UP001183794"/>
    </source>
</evidence>
<dbReference type="Proteomes" id="UP001183794">
    <property type="component" value="Unassembled WGS sequence"/>
</dbReference>
<keyword evidence="4 7" id="KW-0808">Transferase</keyword>
<protein>
    <recommendedName>
        <fullName evidence="6 7">Citrate synthase</fullName>
    </recommendedName>
</protein>
<name>A0ABU2AZ88_9MICC</name>
<evidence type="ECO:0000256" key="1">
    <source>
        <dbReference type="ARBA" id="ARBA00004751"/>
    </source>
</evidence>
<dbReference type="PROSITE" id="PS00480">
    <property type="entry name" value="CITRATE_SYNTHASE"/>
    <property type="match status" value="1"/>
</dbReference>
<evidence type="ECO:0000313" key="10">
    <source>
        <dbReference type="EMBL" id="MDR7346656.1"/>
    </source>
</evidence>
<dbReference type="Pfam" id="PF00285">
    <property type="entry name" value="Citrate_synt"/>
    <property type="match status" value="1"/>
</dbReference>
<evidence type="ECO:0000256" key="9">
    <source>
        <dbReference type="RuleBase" id="RU003406"/>
    </source>
</evidence>
<dbReference type="NCBIfam" id="TIGR01798">
    <property type="entry name" value="cit_synth_I"/>
    <property type="match status" value="1"/>
</dbReference>
<dbReference type="Gene3D" id="2.20.28.60">
    <property type="match status" value="1"/>
</dbReference>
<dbReference type="NCBIfam" id="NF004126">
    <property type="entry name" value="PRK05614.1"/>
    <property type="match status" value="1"/>
</dbReference>
<dbReference type="CDD" id="cd06114">
    <property type="entry name" value="EcCS_like"/>
    <property type="match status" value="1"/>
</dbReference>
<evidence type="ECO:0000256" key="3">
    <source>
        <dbReference type="ARBA" id="ARBA00022532"/>
    </source>
</evidence>
<evidence type="ECO:0000256" key="6">
    <source>
        <dbReference type="NCBIfam" id="TIGR01798"/>
    </source>
</evidence>
<dbReference type="InterPro" id="IPR002020">
    <property type="entry name" value="Citrate_synthase"/>
</dbReference>
<dbReference type="PANTHER" id="PTHR42871:SF1">
    <property type="entry name" value="CITRATE SYNTHASE"/>
    <property type="match status" value="1"/>
</dbReference>
<dbReference type="InterPro" id="IPR016143">
    <property type="entry name" value="Citrate_synth-like_sm_a-sub"/>
</dbReference>
<evidence type="ECO:0000256" key="7">
    <source>
        <dbReference type="PIRNR" id="PIRNR001369"/>
    </source>
</evidence>
<dbReference type="GO" id="GO:0036440">
    <property type="term" value="F:citrate synthase activity"/>
    <property type="evidence" value="ECO:0007669"/>
    <property type="project" value="UniProtKB-EC"/>
</dbReference>
<comment type="caution">
    <text evidence="10">The sequence shown here is derived from an EMBL/GenBank/DDBJ whole genome shotgun (WGS) entry which is preliminary data.</text>
</comment>
<dbReference type="PIRSF" id="PIRSF001369">
    <property type="entry name" value="Citrate_synth"/>
    <property type="match status" value="1"/>
</dbReference>
<sequence length="428" mass="48000">MTETHDGKLTVGDTNVDLPRVASTVGNDGLSIATVLRDTDTVTYDPGFMNTANARSAVTYIDGDAGILRYRGYPIEQLAEHSSFLEVAYLLIYGELPTADQLADWDNNIRSHTMLHEDIKAFFDGFPRNAHPMAVLSSAVSALSTFYEDSLDPFDEEQVHISTIRLMSKVPVLAAYAYKKSIGQPFLYPDNSLNFTENFLRLTFGVPTEPYELDQDMVDALDMLLILHADHEQNCSTSTVRLVGSSQANIFGSISAGINALFGPLHGGANEAVLNMLDEIKQEGLTPEQFMDKVKDKESGIRLMGFGHRVYKNYDPRARIVKSTAEKILNKLGGNDERLEMAMQIEERALNDDYFIERKLYPNVDFYTGLIYSAMGFPNRMFTPLFALGRLPGWIAQWREMITDDETRIGRPRQVYVGEDLRNYPGAN</sequence>